<name>A0A8S5RJE0_9VIRU</name>
<dbReference type="EMBL" id="BK059106">
    <property type="protein sequence ID" value="DAE31225.1"/>
    <property type="molecule type" value="Genomic_DNA"/>
</dbReference>
<organism evidence="1">
    <name type="scientific">virus sp. ctHG14</name>
    <dbReference type="NCBI Taxonomy" id="2827626"/>
    <lineage>
        <taxon>Viruses</taxon>
    </lineage>
</organism>
<sequence length="229" mass="26514">MIFVFEDDLTIQSYNNEWDCLLQIGNELHIGDVVEKYSSEEIAKKAFDLAASKIHWAFRIDSPQKAVAIHAPTEQDLKDEGKQIENPLYTMVVYSEPCFDYELQKCIKSICGKKLPLIEMAQVIQGNTVEDLENGFKFLDNDEYYTLFENLRYKEIGSGEVDFGEIENKIEKFERKKKRTYCKWKQEKDAFHIKTNCSNGIIAIGTDLLSKTKYCPCCGRKIKFIGEDQ</sequence>
<reference evidence="1" key="1">
    <citation type="journal article" date="2021" name="Proc. Natl. Acad. Sci. U.S.A.">
        <title>A Catalog of Tens of Thousands of Viruses from Human Metagenomes Reveals Hidden Associations with Chronic Diseases.</title>
        <authorList>
            <person name="Tisza M.J."/>
            <person name="Buck C.B."/>
        </authorList>
    </citation>
    <scope>NUCLEOTIDE SEQUENCE</scope>
    <source>
        <strain evidence="1">CtHG14</strain>
    </source>
</reference>
<protein>
    <submittedName>
        <fullName evidence="1">Uncharacterized protein</fullName>
    </submittedName>
</protein>
<accession>A0A8S5RJE0</accession>
<evidence type="ECO:0000313" key="1">
    <source>
        <dbReference type="EMBL" id="DAE31225.1"/>
    </source>
</evidence>
<proteinExistence type="predicted"/>